<dbReference type="EMBL" id="JBHSLU010000017">
    <property type="protein sequence ID" value="MFC5505526.1"/>
    <property type="molecule type" value="Genomic_DNA"/>
</dbReference>
<organism evidence="1 2">
    <name type="scientific">Bosea massiliensis</name>
    <dbReference type="NCBI Taxonomy" id="151419"/>
    <lineage>
        <taxon>Bacteria</taxon>
        <taxon>Pseudomonadati</taxon>
        <taxon>Pseudomonadota</taxon>
        <taxon>Alphaproteobacteria</taxon>
        <taxon>Hyphomicrobiales</taxon>
        <taxon>Boseaceae</taxon>
        <taxon>Bosea</taxon>
    </lineage>
</organism>
<evidence type="ECO:0000313" key="1">
    <source>
        <dbReference type="EMBL" id="MFC5505526.1"/>
    </source>
</evidence>
<keyword evidence="2" id="KW-1185">Reference proteome</keyword>
<accession>A0ABW0NZV8</accession>
<protein>
    <submittedName>
        <fullName evidence="1">Uncharacterized protein</fullName>
    </submittedName>
</protein>
<dbReference type="Proteomes" id="UP001596060">
    <property type="component" value="Unassembled WGS sequence"/>
</dbReference>
<reference evidence="2" key="1">
    <citation type="journal article" date="2019" name="Int. J. Syst. Evol. Microbiol.">
        <title>The Global Catalogue of Microorganisms (GCM) 10K type strain sequencing project: providing services to taxonomists for standard genome sequencing and annotation.</title>
        <authorList>
            <consortium name="The Broad Institute Genomics Platform"/>
            <consortium name="The Broad Institute Genome Sequencing Center for Infectious Disease"/>
            <person name="Wu L."/>
            <person name="Ma J."/>
        </authorList>
    </citation>
    <scope>NUCLEOTIDE SEQUENCE [LARGE SCALE GENOMIC DNA]</scope>
    <source>
        <strain evidence="2">CCUG 43117</strain>
    </source>
</reference>
<comment type="caution">
    <text evidence="1">The sequence shown here is derived from an EMBL/GenBank/DDBJ whole genome shotgun (WGS) entry which is preliminary data.</text>
</comment>
<name>A0ABW0NZV8_9HYPH</name>
<evidence type="ECO:0000313" key="2">
    <source>
        <dbReference type="Proteomes" id="UP001596060"/>
    </source>
</evidence>
<proteinExistence type="predicted"/>
<sequence>MDGPYFYEQSERPLMLYQGTGSNHSPHVPCTELVLSKALSKRGFHGRRYSCEWATTVLEQAQGYTGGSRGFLSVISPLPSAYVTWAAGVADMILDFEAWLRQAYVWEDDRIRGQSTLRDVQGSIDVFEVYASRPSGRFAIEAAHAYLADRTIHEALIDETVSLSEILDGHQGEVWITGPARKTPMPAVLAA</sequence>
<gene>
    <name evidence="1" type="ORF">ACFPN9_09680</name>
</gene>
<dbReference type="RefSeq" id="WP_156449973.1">
    <property type="nucleotide sequence ID" value="NZ_JBHSLU010000017.1"/>
</dbReference>